<protein>
    <recommendedName>
        <fullName evidence="4">RRM domain-containing protein</fullName>
    </recommendedName>
</protein>
<feature type="region of interest" description="Disordered" evidence="1">
    <location>
        <begin position="85"/>
        <end position="111"/>
    </location>
</feature>
<feature type="region of interest" description="Disordered" evidence="1">
    <location>
        <begin position="128"/>
        <end position="149"/>
    </location>
</feature>
<organism evidence="2 3">
    <name type="scientific">Pichia inconspicua</name>
    <dbReference type="NCBI Taxonomy" id="52247"/>
    <lineage>
        <taxon>Eukaryota</taxon>
        <taxon>Fungi</taxon>
        <taxon>Dikarya</taxon>
        <taxon>Ascomycota</taxon>
        <taxon>Saccharomycotina</taxon>
        <taxon>Pichiomycetes</taxon>
        <taxon>Pichiales</taxon>
        <taxon>Pichiaceae</taxon>
        <taxon>Pichia</taxon>
    </lineage>
</organism>
<reference evidence="2 3" key="1">
    <citation type="journal article" date="2019" name="Front. Genet.">
        <title>Whole-Genome Sequencing of the Opportunistic Yeast Pathogen Candida inconspicua Uncovers Its Hybrid Origin.</title>
        <authorList>
            <person name="Mixao V."/>
            <person name="Hansen A.P."/>
            <person name="Saus E."/>
            <person name="Boekhout T."/>
            <person name="Lass-Florl C."/>
            <person name="Gabaldon T."/>
        </authorList>
    </citation>
    <scope>NUCLEOTIDE SEQUENCE [LARGE SCALE GENOMIC DNA]</scope>
    <source>
        <strain evidence="2 3">CBS 180</strain>
    </source>
</reference>
<gene>
    <name evidence="2" type="ORF">CANINC_002085</name>
</gene>
<feature type="compositionally biased region" description="Basic and acidic residues" evidence="1">
    <location>
        <begin position="90"/>
        <end position="101"/>
    </location>
</feature>
<dbReference type="SUPFAM" id="SSF54928">
    <property type="entry name" value="RNA-binding domain, RBD"/>
    <property type="match status" value="1"/>
</dbReference>
<feature type="compositionally biased region" description="Polar residues" evidence="1">
    <location>
        <begin position="128"/>
        <end position="145"/>
    </location>
</feature>
<dbReference type="STRING" id="52247.A0A4T0X273"/>
<evidence type="ECO:0000313" key="3">
    <source>
        <dbReference type="Proteomes" id="UP000307173"/>
    </source>
</evidence>
<sequence>MATKKTARNSKSSGVIAKNPLFKALNGNTAPKSSLSKSSSISKASKKTKSIKTNELAVRLGLVKDVTKNKRTSTTKMNPLAAALSNKPRSSIDTKKEELKSKKVAKLRDKKKGKEINFKKVKKNALTVESQRVPSKNSLSSQPPYQTDYAVPYGVNNNAPKQNYTHTAYHALEQEKFERSSNRQRNTRSRDNDISFRNASLIPFLRITNLEPDVTETDIRSVLTEKLGPTLKILKRDVLYENQPAVCAEVFFLKENYLPQYAAALNNIHADGRLLKAEVATKSDIIHSDKLWEGMLREVRFLKQEALSK</sequence>
<feature type="compositionally biased region" description="Basic residues" evidence="1">
    <location>
        <begin position="102"/>
        <end position="111"/>
    </location>
</feature>
<dbReference type="GO" id="GO:0003676">
    <property type="term" value="F:nucleic acid binding"/>
    <property type="evidence" value="ECO:0007669"/>
    <property type="project" value="InterPro"/>
</dbReference>
<dbReference type="OrthoDB" id="3998004at2759"/>
<dbReference type="InterPro" id="IPR035979">
    <property type="entry name" value="RBD_domain_sf"/>
</dbReference>
<dbReference type="Proteomes" id="UP000307173">
    <property type="component" value="Unassembled WGS sequence"/>
</dbReference>
<dbReference type="EMBL" id="SELW01000326">
    <property type="protein sequence ID" value="TID29289.1"/>
    <property type="molecule type" value="Genomic_DNA"/>
</dbReference>
<feature type="compositionally biased region" description="Low complexity" evidence="1">
    <location>
        <begin position="32"/>
        <end position="43"/>
    </location>
</feature>
<evidence type="ECO:0008006" key="4">
    <source>
        <dbReference type="Google" id="ProtNLM"/>
    </source>
</evidence>
<feature type="region of interest" description="Disordered" evidence="1">
    <location>
        <begin position="1"/>
        <end position="50"/>
    </location>
</feature>
<evidence type="ECO:0000313" key="2">
    <source>
        <dbReference type="EMBL" id="TID29289.1"/>
    </source>
</evidence>
<comment type="caution">
    <text evidence="2">The sequence shown here is derived from an EMBL/GenBank/DDBJ whole genome shotgun (WGS) entry which is preliminary data.</text>
</comment>
<evidence type="ECO:0000256" key="1">
    <source>
        <dbReference type="SAM" id="MobiDB-lite"/>
    </source>
</evidence>
<proteinExistence type="predicted"/>
<name>A0A4T0X273_9ASCO</name>
<dbReference type="AlphaFoldDB" id="A0A4T0X273"/>
<accession>A0A4T0X273</accession>
<keyword evidence="3" id="KW-1185">Reference proteome</keyword>